<dbReference type="Proteomes" id="UP000501891">
    <property type="component" value="Chromosome"/>
</dbReference>
<protein>
    <submittedName>
        <fullName evidence="4">Methyltransferase</fullName>
    </submittedName>
</protein>
<dbReference type="Gene3D" id="3.40.50.150">
    <property type="entry name" value="Vaccinia Virus protein VP39"/>
    <property type="match status" value="1"/>
</dbReference>
<dbReference type="KEGG" id="acru:HHL28_04675"/>
<evidence type="ECO:0000256" key="2">
    <source>
        <dbReference type="ARBA" id="ARBA00022691"/>
    </source>
</evidence>
<evidence type="ECO:0000259" key="3">
    <source>
        <dbReference type="Pfam" id="PF05175"/>
    </source>
</evidence>
<evidence type="ECO:0000313" key="5">
    <source>
        <dbReference type="Proteomes" id="UP000501891"/>
    </source>
</evidence>
<gene>
    <name evidence="4" type="ORF">HHL28_04675</name>
</gene>
<dbReference type="CDD" id="cd02440">
    <property type="entry name" value="AdoMet_MTases"/>
    <property type="match status" value="1"/>
</dbReference>
<dbReference type="GO" id="GO:0032259">
    <property type="term" value="P:methylation"/>
    <property type="evidence" value="ECO:0007669"/>
    <property type="project" value="UniProtKB-KW"/>
</dbReference>
<dbReference type="InterPro" id="IPR007848">
    <property type="entry name" value="Small_mtfrase_dom"/>
</dbReference>
<keyword evidence="1 4" id="KW-0808">Transferase</keyword>
<dbReference type="GO" id="GO:0008168">
    <property type="term" value="F:methyltransferase activity"/>
    <property type="evidence" value="ECO:0007669"/>
    <property type="project" value="UniProtKB-KW"/>
</dbReference>
<dbReference type="PANTHER" id="PTHR47739:SF1">
    <property type="entry name" value="TRNA1(VAL) (ADENINE(37)-N6)-METHYLTRANSFERASE"/>
    <property type="match status" value="1"/>
</dbReference>
<dbReference type="SUPFAM" id="SSF53335">
    <property type="entry name" value="S-adenosyl-L-methionine-dependent methyltransferases"/>
    <property type="match status" value="1"/>
</dbReference>
<dbReference type="PANTHER" id="PTHR47739">
    <property type="entry name" value="TRNA1(VAL) (ADENINE(37)-N6)-METHYLTRANSFERASE"/>
    <property type="match status" value="1"/>
</dbReference>
<accession>A0A858R591</accession>
<dbReference type="AlphaFoldDB" id="A0A858R591"/>
<sequence>MAEVGETALLGGRVRLLQPEKGYRAAIDPVFLAASVPAREGERVLELGCGTGAALLCLAARVQGCALTGLELQPFAAGLVRESADLTGVADRVTVVEGDLSDPPPDLKPNSFHHVMMNPPFHEAGRHTPSPHAHKAQSHGEGTADLAAWVQGALRFLKSRGTLTAIYPADRLEHLLALLAGRFGDIRVFPLWPRQGLPAKRVIVQARRDARGPTLLLPGLVLHGEGSGYAPQAEAVLRDAAPLDLSGNNPNL</sequence>
<name>A0A858R591_9PROT</name>
<organism evidence="4 5">
    <name type="scientific">Aerophototrophica crusticola</name>
    <dbReference type="NCBI Taxonomy" id="1709002"/>
    <lineage>
        <taxon>Bacteria</taxon>
        <taxon>Pseudomonadati</taxon>
        <taxon>Pseudomonadota</taxon>
        <taxon>Alphaproteobacteria</taxon>
        <taxon>Rhodospirillales</taxon>
        <taxon>Rhodospirillaceae</taxon>
        <taxon>Aerophototrophica</taxon>
    </lineage>
</organism>
<dbReference type="Pfam" id="PF05175">
    <property type="entry name" value="MTS"/>
    <property type="match status" value="1"/>
</dbReference>
<dbReference type="InterPro" id="IPR029063">
    <property type="entry name" value="SAM-dependent_MTases_sf"/>
</dbReference>
<keyword evidence="5" id="KW-1185">Reference proteome</keyword>
<proteinExistence type="predicted"/>
<dbReference type="PRINTS" id="PR00507">
    <property type="entry name" value="N12N6MTFRASE"/>
</dbReference>
<evidence type="ECO:0000313" key="4">
    <source>
        <dbReference type="EMBL" id="QJE72482.1"/>
    </source>
</evidence>
<evidence type="ECO:0000256" key="1">
    <source>
        <dbReference type="ARBA" id="ARBA00022603"/>
    </source>
</evidence>
<dbReference type="EMBL" id="CP051775">
    <property type="protein sequence ID" value="QJE72482.1"/>
    <property type="molecule type" value="Genomic_DNA"/>
</dbReference>
<reference evidence="4" key="1">
    <citation type="submission" date="2020-04" db="EMBL/GenBank/DDBJ databases">
        <title>A desert anoxygenic phototrophic bacterium fixes CO2 using RubisCO under aerobic conditions.</title>
        <authorList>
            <person name="Tang K."/>
        </authorList>
    </citation>
    <scope>NUCLEOTIDE SEQUENCE [LARGE SCALE GENOMIC DNA]</scope>
    <source>
        <strain evidence="4">MIMtkB3</strain>
    </source>
</reference>
<keyword evidence="2" id="KW-0949">S-adenosyl-L-methionine</keyword>
<keyword evidence="1 4" id="KW-0489">Methyltransferase</keyword>
<feature type="domain" description="Methyltransferase small" evidence="3">
    <location>
        <begin position="31"/>
        <end position="127"/>
    </location>
</feature>
<dbReference type="InterPro" id="IPR050210">
    <property type="entry name" value="tRNA_Adenine-N(6)_MTase"/>
</dbReference>